<dbReference type="EMBL" id="KI546159">
    <property type="protein sequence ID" value="EST42464.1"/>
    <property type="molecule type" value="Genomic_DNA"/>
</dbReference>
<evidence type="ECO:0000313" key="1">
    <source>
        <dbReference type="EMBL" id="EST42464.1"/>
    </source>
</evidence>
<dbReference type="Proteomes" id="UP000018208">
    <property type="component" value="Unassembled WGS sequence"/>
</dbReference>
<sequence length="147" mass="16936">MTTIQLKFYEKRKFSQACIYPGFLPIHYACAFKSIQILELLLNTQVNQLSKFNFFSSKYQLFGYQVKSKLDALQICVFGDFQEGAELIISYIVEHKMIYKNGKGLVDCCLYANNFVGNWMLDSGFACQFMSSSVRDDYKEVGRFLGS</sequence>
<organism evidence="1">
    <name type="scientific">Spironucleus salmonicida</name>
    <dbReference type="NCBI Taxonomy" id="348837"/>
    <lineage>
        <taxon>Eukaryota</taxon>
        <taxon>Metamonada</taxon>
        <taxon>Diplomonadida</taxon>
        <taxon>Hexamitidae</taxon>
        <taxon>Hexamitinae</taxon>
        <taxon>Spironucleus</taxon>
    </lineage>
</organism>
<name>V6LP06_9EUKA</name>
<accession>V6LP06</accession>
<evidence type="ECO:0000313" key="2">
    <source>
        <dbReference type="EMBL" id="KAH0569933.1"/>
    </source>
</evidence>
<reference evidence="2" key="2">
    <citation type="submission" date="2020-12" db="EMBL/GenBank/DDBJ databases">
        <title>New Spironucleus salmonicida genome in near-complete chromosomes.</title>
        <authorList>
            <person name="Xu F."/>
            <person name="Kurt Z."/>
            <person name="Jimenez-Gonzalez A."/>
            <person name="Astvaldsson A."/>
            <person name="Andersson J.O."/>
            <person name="Svard S.G."/>
        </authorList>
    </citation>
    <scope>NUCLEOTIDE SEQUENCE</scope>
    <source>
        <strain evidence="2">ATCC 50377</strain>
    </source>
</reference>
<dbReference type="AlphaFoldDB" id="V6LP06"/>
<proteinExistence type="predicted"/>
<evidence type="ECO:0000313" key="3">
    <source>
        <dbReference type="Proteomes" id="UP000018208"/>
    </source>
</evidence>
<evidence type="ECO:0008006" key="4">
    <source>
        <dbReference type="Google" id="ProtNLM"/>
    </source>
</evidence>
<reference evidence="1 2" key="1">
    <citation type="journal article" date="2014" name="PLoS Genet.">
        <title>The Genome of Spironucleus salmonicida Highlights a Fish Pathogen Adapted to Fluctuating Environments.</title>
        <authorList>
            <person name="Xu F."/>
            <person name="Jerlstrom-Hultqvist J."/>
            <person name="Einarsson E."/>
            <person name="Astvaldsson A."/>
            <person name="Svard S.G."/>
            <person name="Andersson J.O."/>
        </authorList>
    </citation>
    <scope>NUCLEOTIDE SEQUENCE</scope>
    <source>
        <strain evidence="2">ATCC 50377</strain>
    </source>
</reference>
<keyword evidence="3" id="KW-1185">Reference proteome</keyword>
<dbReference type="VEuPathDB" id="GiardiaDB:SS50377_27905"/>
<protein>
    <recommendedName>
        <fullName evidence="4">Ankyrin repeat-containing protein</fullName>
    </recommendedName>
</protein>
<dbReference type="EMBL" id="AUWU02000008">
    <property type="protein sequence ID" value="KAH0569933.1"/>
    <property type="molecule type" value="Genomic_DNA"/>
</dbReference>
<gene>
    <name evidence="1" type="ORF">SS50377_17770</name>
    <name evidence="2" type="ORF">SS50377_27905</name>
</gene>